<dbReference type="EMBL" id="JAHHHN010000013">
    <property type="protein sequence ID" value="MBW4563511.1"/>
    <property type="molecule type" value="Genomic_DNA"/>
</dbReference>
<keyword evidence="1" id="KW-1133">Transmembrane helix</keyword>
<sequence>MAEKKLEALIAKTVKKVIKKEIGKLKKDNLEIVSNQNNNTLDSFVADVDTWEDKDNTKEIIDDIYTSRYVSLASKEDAELERKLRELKFKQELRKDWISFLLKEVIVYSATVIFIFTVAGFYLFTLIYKH</sequence>
<organism evidence="2 3">
    <name type="scientific">Mojavia pulchra JT2-VF2</name>
    <dbReference type="NCBI Taxonomy" id="287848"/>
    <lineage>
        <taxon>Bacteria</taxon>
        <taxon>Bacillati</taxon>
        <taxon>Cyanobacteriota</taxon>
        <taxon>Cyanophyceae</taxon>
        <taxon>Nostocales</taxon>
        <taxon>Nostocaceae</taxon>
    </lineage>
</organism>
<name>A0A951Q2G5_9NOST</name>
<evidence type="ECO:0000313" key="2">
    <source>
        <dbReference type="EMBL" id="MBW4563511.1"/>
    </source>
</evidence>
<dbReference type="Proteomes" id="UP000715781">
    <property type="component" value="Unassembled WGS sequence"/>
</dbReference>
<feature type="transmembrane region" description="Helical" evidence="1">
    <location>
        <begin position="105"/>
        <end position="128"/>
    </location>
</feature>
<evidence type="ECO:0000313" key="3">
    <source>
        <dbReference type="Proteomes" id="UP000715781"/>
    </source>
</evidence>
<keyword evidence="1" id="KW-0812">Transmembrane</keyword>
<proteinExistence type="predicted"/>
<reference evidence="2" key="1">
    <citation type="submission" date="2021-05" db="EMBL/GenBank/DDBJ databases">
        <authorList>
            <person name="Pietrasiak N."/>
            <person name="Ward R."/>
            <person name="Stajich J.E."/>
            <person name="Kurbessoian T."/>
        </authorList>
    </citation>
    <scope>NUCLEOTIDE SEQUENCE</scope>
    <source>
        <strain evidence="2">JT2-VF2</strain>
    </source>
</reference>
<gene>
    <name evidence="2" type="ORF">KME32_20680</name>
</gene>
<protein>
    <submittedName>
        <fullName evidence="2">Uncharacterized protein</fullName>
    </submittedName>
</protein>
<keyword evidence="1" id="KW-0472">Membrane</keyword>
<reference evidence="2" key="2">
    <citation type="journal article" date="2022" name="Microbiol. Resour. Announc.">
        <title>Metagenome Sequencing to Explore Phylogenomics of Terrestrial Cyanobacteria.</title>
        <authorList>
            <person name="Ward R.D."/>
            <person name="Stajich J.E."/>
            <person name="Johansen J.R."/>
            <person name="Huntemann M."/>
            <person name="Clum A."/>
            <person name="Foster B."/>
            <person name="Foster B."/>
            <person name="Roux S."/>
            <person name="Palaniappan K."/>
            <person name="Varghese N."/>
            <person name="Mukherjee S."/>
            <person name="Reddy T.B.K."/>
            <person name="Daum C."/>
            <person name="Copeland A."/>
            <person name="Chen I.A."/>
            <person name="Ivanova N.N."/>
            <person name="Kyrpides N.C."/>
            <person name="Shapiro N."/>
            <person name="Eloe-Fadrosh E.A."/>
            <person name="Pietrasiak N."/>
        </authorList>
    </citation>
    <scope>NUCLEOTIDE SEQUENCE</scope>
    <source>
        <strain evidence="2">JT2-VF2</strain>
    </source>
</reference>
<dbReference type="AlphaFoldDB" id="A0A951Q2G5"/>
<accession>A0A951Q2G5</accession>
<evidence type="ECO:0000256" key="1">
    <source>
        <dbReference type="SAM" id="Phobius"/>
    </source>
</evidence>
<comment type="caution">
    <text evidence="2">The sequence shown here is derived from an EMBL/GenBank/DDBJ whole genome shotgun (WGS) entry which is preliminary data.</text>
</comment>